<accession>A0A161XS07</accession>
<sequence>MAQPQEPAIGIDLGTTFSCVGVYQHGRVEIIANDVGNRTTPSYVAFTDEELLFGEAARKQAPMNPVNTIFDAKRLIGRRFTDSSVQKDMKHWPFEVVGDSANKPKIVVNEKGKEKQISPEELSSMVLTKMKEIAETYLGKTVKNAVVTVPAHFNDSQRRATKDAATIAGLNVLRILVEPTAAAVAYGLDKKLTSGSAGERIVLVFDLGGGTFDVSLLKIKKKNFEVLATDGNSHLGGEDFDNRLVDYFLKDFKRKHEKDISNNAKSLRRLRNACEEAKRFLSTVQVTAIEIDSLYEGIDYRERITRAKFEELNKDLFNSCLKTVKNCLKAAGMGKDRVHDIVLVGGSTRIPKVQQLSKNFFNGKELCQGINPDEAVAYGAAVQAAVLNGEKKFNIRSMELLDVTPLSLGIDVKGGVMSTVIPRNTKIPATKEMEYVTSGDQQESICFLVYEGERSNSKDNNLLGEITLDGLPRAPRGEVEVLVTFTVDPDGVLDVTAECKIAGVKANTTITSQGRLTKEEIERMIKDAKKYRTADEAFKRKAMAMNALEEYAYDKRSAIKADGSLGRVAQRKVEKAIKEAIHWVNANKSATVAEYDSKKRELESICDSIIASDNYRRKKIKVEVVD</sequence>
<dbReference type="PRINTS" id="PR00301">
    <property type="entry name" value="HEATSHOCK70"/>
</dbReference>
<protein>
    <recommendedName>
        <fullName evidence="6">Heat shock protein 70</fullName>
    </recommendedName>
</protein>
<dbReference type="PANTHER" id="PTHR19375">
    <property type="entry name" value="HEAT SHOCK PROTEIN 70KDA"/>
    <property type="match status" value="1"/>
</dbReference>
<dbReference type="InterPro" id="IPR013126">
    <property type="entry name" value="Hsp_70_fam"/>
</dbReference>
<dbReference type="FunFam" id="3.90.640.10:FF:000002">
    <property type="entry name" value="Heat shock 70 kDa"/>
    <property type="match status" value="1"/>
</dbReference>
<dbReference type="InterPro" id="IPR029047">
    <property type="entry name" value="HSP70_peptide-bd_sf"/>
</dbReference>
<dbReference type="FunFam" id="2.60.34.10:FF:000012">
    <property type="entry name" value="Heat shock 70 kDa protein"/>
    <property type="match status" value="1"/>
</dbReference>
<dbReference type="PROSITE" id="PS01036">
    <property type="entry name" value="HSP70_3"/>
    <property type="match status" value="1"/>
</dbReference>
<evidence type="ECO:0000256" key="1">
    <source>
        <dbReference type="ARBA" id="ARBA00007381"/>
    </source>
</evidence>
<organism evidence="5">
    <name type="scientific">Daucus carota subsp. sativus</name>
    <name type="common">Carrot</name>
    <dbReference type="NCBI Taxonomy" id="79200"/>
    <lineage>
        <taxon>Eukaryota</taxon>
        <taxon>Viridiplantae</taxon>
        <taxon>Streptophyta</taxon>
        <taxon>Embryophyta</taxon>
        <taxon>Tracheophyta</taxon>
        <taxon>Spermatophyta</taxon>
        <taxon>Magnoliopsida</taxon>
        <taxon>eudicotyledons</taxon>
        <taxon>Gunneridae</taxon>
        <taxon>Pentapetalae</taxon>
        <taxon>asterids</taxon>
        <taxon>campanulids</taxon>
        <taxon>Apiales</taxon>
        <taxon>Apiaceae</taxon>
        <taxon>Apioideae</taxon>
        <taxon>Scandiceae</taxon>
        <taxon>Daucinae</taxon>
        <taxon>Daucus</taxon>
        <taxon>Daucus sect. Daucus</taxon>
    </lineage>
</organism>
<comment type="caution">
    <text evidence="5">The sequence shown here is derived from an EMBL/GenBank/DDBJ whole genome shotgun (WGS) entry which is preliminary data.</text>
</comment>
<evidence type="ECO:0000256" key="2">
    <source>
        <dbReference type="ARBA" id="ARBA00022741"/>
    </source>
</evidence>
<dbReference type="SUPFAM" id="SSF100934">
    <property type="entry name" value="Heat shock protein 70kD (HSP70), C-terminal subdomain"/>
    <property type="match status" value="1"/>
</dbReference>
<reference evidence="5" key="1">
    <citation type="journal article" date="2016" name="Nat. Genet.">
        <title>A high-quality carrot genome assembly provides new insights into carotenoid accumulation and asterid genome evolution.</title>
        <authorList>
            <person name="Iorizzo M."/>
            <person name="Ellison S."/>
            <person name="Senalik D."/>
            <person name="Zeng P."/>
            <person name="Satapoomin P."/>
            <person name="Huang J."/>
            <person name="Bowman M."/>
            <person name="Iovene M."/>
            <person name="Sanseverino W."/>
            <person name="Cavagnaro P."/>
            <person name="Yildiz M."/>
            <person name="Macko-Podgorni A."/>
            <person name="Moranska E."/>
            <person name="Grzebelus E."/>
            <person name="Grzebelus D."/>
            <person name="Ashrafi H."/>
            <person name="Zheng Z."/>
            <person name="Cheng S."/>
            <person name="Spooner D."/>
            <person name="Van Deynze A."/>
            <person name="Simon P."/>
        </authorList>
    </citation>
    <scope>NUCLEOTIDE SEQUENCE [LARGE SCALE GENOMIC DNA]</scope>
    <source>
        <tissue evidence="5">Leaf</tissue>
    </source>
</reference>
<comment type="similarity">
    <text evidence="1 4">Belongs to the heat shock protein 70 family.</text>
</comment>
<dbReference type="Gene3D" id="3.30.30.30">
    <property type="match status" value="1"/>
</dbReference>
<dbReference type="Gene3D" id="1.20.1270.10">
    <property type="match status" value="1"/>
</dbReference>
<evidence type="ECO:0000313" key="5">
    <source>
        <dbReference type="EMBL" id="KZM94416.1"/>
    </source>
</evidence>
<dbReference type="InterPro" id="IPR029048">
    <property type="entry name" value="HSP70_C_sf"/>
</dbReference>
<dbReference type="Pfam" id="PF00012">
    <property type="entry name" value="HSP70"/>
    <property type="match status" value="1"/>
</dbReference>
<evidence type="ECO:0000256" key="3">
    <source>
        <dbReference type="ARBA" id="ARBA00022840"/>
    </source>
</evidence>
<dbReference type="GO" id="GO:0140662">
    <property type="term" value="F:ATP-dependent protein folding chaperone"/>
    <property type="evidence" value="ECO:0007669"/>
    <property type="project" value="InterPro"/>
</dbReference>
<keyword evidence="2 4" id="KW-0547">Nucleotide-binding</keyword>
<dbReference type="Gene3D" id="3.30.420.40">
    <property type="match status" value="2"/>
</dbReference>
<dbReference type="InterPro" id="IPR043129">
    <property type="entry name" value="ATPase_NBD"/>
</dbReference>
<keyword evidence="3 4" id="KW-0067">ATP-binding</keyword>
<evidence type="ECO:0008006" key="6">
    <source>
        <dbReference type="Google" id="ProtNLM"/>
    </source>
</evidence>
<dbReference type="PROSITE" id="PS00297">
    <property type="entry name" value="HSP70_1"/>
    <property type="match status" value="1"/>
</dbReference>
<dbReference type="FunFam" id="3.30.30.30:FF:000001">
    <property type="entry name" value="heat shock 70 kDa protein-like"/>
    <property type="match status" value="1"/>
</dbReference>
<dbReference type="OrthoDB" id="2401965at2759"/>
<dbReference type="AlphaFoldDB" id="A0A161XS07"/>
<proteinExistence type="inferred from homology"/>
<dbReference type="KEGG" id="dcr:108222404"/>
<dbReference type="SUPFAM" id="SSF53067">
    <property type="entry name" value="Actin-like ATPase domain"/>
    <property type="match status" value="2"/>
</dbReference>
<dbReference type="GO" id="GO:0005524">
    <property type="term" value="F:ATP binding"/>
    <property type="evidence" value="ECO:0007669"/>
    <property type="project" value="UniProtKB-KW"/>
</dbReference>
<dbReference type="Gene3D" id="2.60.34.10">
    <property type="entry name" value="Substrate Binding Domain Of DNAk, Chain A, domain 1"/>
    <property type="match status" value="1"/>
</dbReference>
<gene>
    <name evidence="5" type="ORF">DCAR_017659</name>
</gene>
<dbReference type="PROSITE" id="PS00329">
    <property type="entry name" value="HSP70_2"/>
    <property type="match status" value="1"/>
</dbReference>
<dbReference type="SUPFAM" id="SSF100920">
    <property type="entry name" value="Heat shock protein 70kD (HSP70), peptide-binding domain"/>
    <property type="match status" value="1"/>
</dbReference>
<dbReference type="InterPro" id="IPR018181">
    <property type="entry name" value="Heat_shock_70_CS"/>
</dbReference>
<dbReference type="Gene3D" id="3.90.640.10">
    <property type="entry name" value="Actin, Chain A, domain 4"/>
    <property type="match status" value="1"/>
</dbReference>
<dbReference type="STRING" id="79200.A0A161XS07"/>
<name>A0A161XS07_DAUCS</name>
<evidence type="ECO:0000256" key="4">
    <source>
        <dbReference type="RuleBase" id="RU003322"/>
    </source>
</evidence>
<dbReference type="Gramene" id="KZM94416">
    <property type="protein sequence ID" value="KZM94416"/>
    <property type="gene ID" value="DCAR_017659"/>
</dbReference>
<dbReference type="EMBL" id="LNRQ01000005">
    <property type="protein sequence ID" value="KZM94416.1"/>
    <property type="molecule type" value="Genomic_DNA"/>
</dbReference>
<dbReference type="FunFam" id="3.30.420.40:FF:000026">
    <property type="entry name" value="Heat shock protein 70"/>
    <property type="match status" value="1"/>
</dbReference>